<dbReference type="Gene3D" id="3.40.1380.20">
    <property type="entry name" value="Pyruvate kinase, C-terminal domain"/>
    <property type="match status" value="1"/>
</dbReference>
<sequence>MSKFRPRETIIAATPVEKTFHQLALSWGVFPVLARYQHTADELFLHAIDCAKLIDAVASGDHVVIAAGIPLDTPGSTNTLKVEIVK</sequence>
<gene>
    <name evidence="2" type="primary">pyk_32</name>
    <name evidence="2" type="ORF">SDC9_140135</name>
</gene>
<dbReference type="SUPFAM" id="SSF52935">
    <property type="entry name" value="PK C-terminal domain-like"/>
    <property type="match status" value="1"/>
</dbReference>
<evidence type="ECO:0000259" key="1">
    <source>
        <dbReference type="Pfam" id="PF02887"/>
    </source>
</evidence>
<dbReference type="AlphaFoldDB" id="A0A645DUN2"/>
<dbReference type="EC" id="2.7.1.40" evidence="2"/>
<evidence type="ECO:0000313" key="2">
    <source>
        <dbReference type="EMBL" id="MPM92999.1"/>
    </source>
</evidence>
<keyword evidence="2" id="KW-0808">Transferase</keyword>
<accession>A0A645DUN2</accession>
<protein>
    <submittedName>
        <fullName evidence="2">Pyruvate kinase</fullName>
        <ecNumber evidence="2">2.7.1.40</ecNumber>
    </submittedName>
</protein>
<reference evidence="2" key="1">
    <citation type="submission" date="2019-08" db="EMBL/GenBank/DDBJ databases">
        <authorList>
            <person name="Kucharzyk K."/>
            <person name="Murdoch R.W."/>
            <person name="Higgins S."/>
            <person name="Loffler F."/>
        </authorList>
    </citation>
    <scope>NUCLEOTIDE SEQUENCE</scope>
</reference>
<proteinExistence type="predicted"/>
<feature type="domain" description="Pyruvate kinase C-terminal" evidence="1">
    <location>
        <begin position="1"/>
        <end position="82"/>
    </location>
</feature>
<dbReference type="Pfam" id="PF02887">
    <property type="entry name" value="PK_C"/>
    <property type="match status" value="1"/>
</dbReference>
<dbReference type="EMBL" id="VSSQ01039865">
    <property type="protein sequence ID" value="MPM92999.1"/>
    <property type="molecule type" value="Genomic_DNA"/>
</dbReference>
<keyword evidence="2" id="KW-0670">Pyruvate</keyword>
<organism evidence="2">
    <name type="scientific">bioreactor metagenome</name>
    <dbReference type="NCBI Taxonomy" id="1076179"/>
    <lineage>
        <taxon>unclassified sequences</taxon>
        <taxon>metagenomes</taxon>
        <taxon>ecological metagenomes</taxon>
    </lineage>
</organism>
<keyword evidence="2" id="KW-0418">Kinase</keyword>
<dbReference type="GO" id="GO:0004743">
    <property type="term" value="F:pyruvate kinase activity"/>
    <property type="evidence" value="ECO:0007669"/>
    <property type="project" value="UniProtKB-EC"/>
</dbReference>
<dbReference type="GO" id="GO:0016301">
    <property type="term" value="F:kinase activity"/>
    <property type="evidence" value="ECO:0007669"/>
    <property type="project" value="UniProtKB-KW"/>
</dbReference>
<dbReference type="InterPro" id="IPR036918">
    <property type="entry name" value="Pyrv_Knase_C_sf"/>
</dbReference>
<dbReference type="InterPro" id="IPR015795">
    <property type="entry name" value="Pyrv_Knase_C"/>
</dbReference>
<comment type="caution">
    <text evidence="2">The sequence shown here is derived from an EMBL/GenBank/DDBJ whole genome shotgun (WGS) entry which is preliminary data.</text>
</comment>
<name>A0A645DUN2_9ZZZZ</name>